<dbReference type="InterPro" id="IPR023214">
    <property type="entry name" value="HAD_sf"/>
</dbReference>
<keyword evidence="1" id="KW-0812">Transmembrane</keyword>
<dbReference type="CDD" id="cd07521">
    <property type="entry name" value="HAD_FCP1-like"/>
    <property type="match status" value="1"/>
</dbReference>
<organism evidence="3 4">
    <name type="scientific">Durio zibethinus</name>
    <name type="common">Durian</name>
    <dbReference type="NCBI Taxonomy" id="66656"/>
    <lineage>
        <taxon>Eukaryota</taxon>
        <taxon>Viridiplantae</taxon>
        <taxon>Streptophyta</taxon>
        <taxon>Embryophyta</taxon>
        <taxon>Tracheophyta</taxon>
        <taxon>Spermatophyta</taxon>
        <taxon>Magnoliopsida</taxon>
        <taxon>eudicotyledons</taxon>
        <taxon>Gunneridae</taxon>
        <taxon>Pentapetalae</taxon>
        <taxon>rosids</taxon>
        <taxon>malvids</taxon>
        <taxon>Malvales</taxon>
        <taxon>Malvaceae</taxon>
        <taxon>Helicteroideae</taxon>
        <taxon>Durio</taxon>
    </lineage>
</organism>
<dbReference type="SUPFAM" id="SSF56784">
    <property type="entry name" value="HAD-like"/>
    <property type="match status" value="1"/>
</dbReference>
<keyword evidence="3" id="KW-1185">Reference proteome</keyword>
<dbReference type="AlphaFoldDB" id="A0A6P5WFD5"/>
<dbReference type="InterPro" id="IPR036412">
    <property type="entry name" value="HAD-like_sf"/>
</dbReference>
<dbReference type="Gene3D" id="3.40.50.1000">
    <property type="entry name" value="HAD superfamily/HAD-like"/>
    <property type="match status" value="1"/>
</dbReference>
<name>A0A6P5WFD5_DURZI</name>
<dbReference type="RefSeq" id="XP_022714579.1">
    <property type="nucleotide sequence ID" value="XM_022858844.1"/>
</dbReference>
<dbReference type="GeneID" id="111274225"/>
<dbReference type="Pfam" id="PF03031">
    <property type="entry name" value="NIF"/>
    <property type="match status" value="1"/>
</dbReference>
<evidence type="ECO:0000259" key="2">
    <source>
        <dbReference type="PROSITE" id="PS50969"/>
    </source>
</evidence>
<dbReference type="InterPro" id="IPR011948">
    <property type="entry name" value="Dullard_phosphatase"/>
</dbReference>
<dbReference type="GO" id="GO:0016791">
    <property type="term" value="F:phosphatase activity"/>
    <property type="evidence" value="ECO:0007669"/>
    <property type="project" value="InterPro"/>
</dbReference>
<dbReference type="InterPro" id="IPR050365">
    <property type="entry name" value="TIM50"/>
</dbReference>
<gene>
    <name evidence="4" type="primary">LOC111274225</name>
</gene>
<dbReference type="NCBIfam" id="TIGR02251">
    <property type="entry name" value="HIF-SF_euk"/>
    <property type="match status" value="1"/>
</dbReference>
<dbReference type="PANTHER" id="PTHR12210">
    <property type="entry name" value="DULLARD PROTEIN PHOSPHATASE"/>
    <property type="match status" value="1"/>
</dbReference>
<protein>
    <submittedName>
        <fullName evidence="4">Mitochondrial import inner membrane translocase subunit TIM50-like</fullName>
    </submittedName>
</protein>
<feature type="domain" description="FCP1 homology" evidence="2">
    <location>
        <begin position="174"/>
        <end position="334"/>
    </location>
</feature>
<evidence type="ECO:0000313" key="3">
    <source>
        <dbReference type="Proteomes" id="UP000515121"/>
    </source>
</evidence>
<accession>A0A6P5WFD5</accession>
<feature type="transmembrane region" description="Helical" evidence="1">
    <location>
        <begin position="12"/>
        <end position="35"/>
    </location>
</feature>
<dbReference type="KEGG" id="dzi:111274225"/>
<dbReference type="SMART" id="SM00577">
    <property type="entry name" value="CPDc"/>
    <property type="match status" value="1"/>
</dbReference>
<dbReference type="InterPro" id="IPR004274">
    <property type="entry name" value="FCP1_dom"/>
</dbReference>
<dbReference type="PROSITE" id="PS50969">
    <property type="entry name" value="FCP1"/>
    <property type="match status" value="1"/>
</dbReference>
<evidence type="ECO:0000313" key="4">
    <source>
        <dbReference type="RefSeq" id="XP_022714579.1"/>
    </source>
</evidence>
<proteinExistence type="predicted"/>
<reference evidence="4" key="1">
    <citation type="submission" date="2025-08" db="UniProtKB">
        <authorList>
            <consortium name="RefSeq"/>
        </authorList>
    </citation>
    <scope>IDENTIFICATION</scope>
    <source>
        <tissue evidence="4">Fruit stalk</tissue>
    </source>
</reference>
<sequence>MTEKVRRKFDSTLMPPIIADFYIIFFLVFLCTTIVSDRPIDTQNQGMSLKMGERDQPKSTMCHHHHNDHLFCRHHLHGVHHPKRRSSATLKTKSFSVIASIRKSIHKCHRRLIKFFFKLAGTRRHQGFVILEREETCSFGADVGPRLKFEFETSFSLPHVIVLNKHQQLLPPLVSDKKRTIVLDLDETLVHSRPGPPPPMYDFMIKPIIDGVRINFYVLKRPGVDEFLEAISKKYEVVVFTAGLEPYASLLLDVLDPKGLISHRLYRDSCKQLVRGTFVKDLSKIGRDLGKVVIVDDNPSSYFLQPANAIPIKRFEYDIEDRELEKLMGFFERYCDGFEDMRDSVKQYFGAAKMSRRRRLIKHL</sequence>
<dbReference type="OrthoDB" id="277011at2759"/>
<keyword evidence="1" id="KW-0472">Membrane</keyword>
<dbReference type="FunFam" id="3.40.50.1000:FF:000093">
    <property type="entry name" value="NLI interacting factor-like phosphatase family protein"/>
    <property type="match status" value="1"/>
</dbReference>
<evidence type="ECO:0000256" key="1">
    <source>
        <dbReference type="SAM" id="Phobius"/>
    </source>
</evidence>
<keyword evidence="1" id="KW-1133">Transmembrane helix</keyword>
<dbReference type="Proteomes" id="UP000515121">
    <property type="component" value="Unplaced"/>
</dbReference>